<dbReference type="OMA" id="MCRQCFN"/>
<dbReference type="OrthoDB" id="9974792at2759"/>
<reference evidence="5" key="1">
    <citation type="submission" date="2012-12" db="EMBL/GenBank/DDBJ databases">
        <authorList>
            <person name="Hellsten U."/>
            <person name="Grimwood J."/>
            <person name="Chapman J.A."/>
            <person name="Shapiro H."/>
            <person name="Aerts A."/>
            <person name="Otillar R.P."/>
            <person name="Terry A.Y."/>
            <person name="Boore J.L."/>
            <person name="Simakov O."/>
            <person name="Marletaz F."/>
            <person name="Cho S.-J."/>
            <person name="Edsinger-Gonzales E."/>
            <person name="Havlak P."/>
            <person name="Kuo D.-H."/>
            <person name="Larsson T."/>
            <person name="Lv J."/>
            <person name="Arendt D."/>
            <person name="Savage R."/>
            <person name="Osoegawa K."/>
            <person name="de Jong P."/>
            <person name="Lindberg D.R."/>
            <person name="Seaver E.C."/>
            <person name="Weisblat D.A."/>
            <person name="Putnam N.H."/>
            <person name="Grigoriev I.V."/>
            <person name="Rokhsar D.S."/>
        </authorList>
    </citation>
    <scope>NUCLEOTIDE SEQUENCE</scope>
    <source>
        <strain evidence="5">I ESC-2004</strain>
    </source>
</reference>
<dbReference type="Gene3D" id="3.80.10.10">
    <property type="entry name" value="Ribonuclease Inhibitor"/>
    <property type="match status" value="1"/>
</dbReference>
<dbReference type="FunCoup" id="R7UEM9">
    <property type="interactions" value="6"/>
</dbReference>
<dbReference type="InterPro" id="IPR032675">
    <property type="entry name" value="LRR_dom_sf"/>
</dbReference>
<dbReference type="Proteomes" id="UP000014760">
    <property type="component" value="Unassembled WGS sequence"/>
</dbReference>
<dbReference type="InterPro" id="IPR001810">
    <property type="entry name" value="F-box_dom"/>
</dbReference>
<dbReference type="EMBL" id="KB301890">
    <property type="protein sequence ID" value="ELU04989.1"/>
    <property type="molecule type" value="Genomic_DNA"/>
</dbReference>
<sequence>MEENSNNNGQDEEGDGGANILADDVGDRDDDVDEEDVFLDGWAWLPDILLEEIFAQLTHRQRYYCSMVCRHWYSAFKSFRVWKKLEVGERTFTYRRFNLYKGYQNDISHHRVQMCLARIGSHVQHLEILPIYNFFNLYEFLNVLACYLEFFDEFPMSGLQSFKFTFACESRGPSGSTVHGTGGKILQQLKRLIGNMRKVRSLTINNLLLDSKDFLGLLDDFVEHSGVELRYLEVRNITKRCYPFTYAGNFVNLETLVMTPNQLSVDVLLSVAKYTKVKKLVLLQDNFITVEEIEPLSSSIWWEVKQLAPQLRVRLEVMGPEAQELIIQEKAPVQSVVFKTPLSKARDDIALVLSDEYSRYLNIYCHLGLPRVHGPRSFHCRGDSSFLLLLSGCPNMEVLVINERISTATLLMLASRGQHLKELCVRKNALILKCDWPRSSDWDNEYYLWFKTTSRSYEKTEAETKRLLGNPFWKMLTDWEFKRLDF</sequence>
<dbReference type="AlphaFoldDB" id="R7UEM9"/>
<proteinExistence type="predicted"/>
<dbReference type="Gene3D" id="1.20.1280.50">
    <property type="match status" value="1"/>
</dbReference>
<evidence type="ECO:0000313" key="3">
    <source>
        <dbReference type="EMBL" id="ELU04989.1"/>
    </source>
</evidence>
<keyword evidence="5" id="KW-1185">Reference proteome</keyword>
<dbReference type="PROSITE" id="PS50181">
    <property type="entry name" value="FBOX"/>
    <property type="match status" value="1"/>
</dbReference>
<dbReference type="SUPFAM" id="SSF52058">
    <property type="entry name" value="L domain-like"/>
    <property type="match status" value="1"/>
</dbReference>
<reference evidence="4" key="3">
    <citation type="submission" date="2015-06" db="UniProtKB">
        <authorList>
            <consortium name="EnsemblMetazoa"/>
        </authorList>
    </citation>
    <scope>IDENTIFICATION</scope>
</reference>
<reference evidence="3 5" key="2">
    <citation type="journal article" date="2013" name="Nature">
        <title>Insights into bilaterian evolution from three spiralian genomes.</title>
        <authorList>
            <person name="Simakov O."/>
            <person name="Marletaz F."/>
            <person name="Cho S.J."/>
            <person name="Edsinger-Gonzales E."/>
            <person name="Havlak P."/>
            <person name="Hellsten U."/>
            <person name="Kuo D.H."/>
            <person name="Larsson T."/>
            <person name="Lv J."/>
            <person name="Arendt D."/>
            <person name="Savage R."/>
            <person name="Osoegawa K."/>
            <person name="de Jong P."/>
            <person name="Grimwood J."/>
            <person name="Chapman J.A."/>
            <person name="Shapiro H."/>
            <person name="Aerts A."/>
            <person name="Otillar R.P."/>
            <person name="Terry A.Y."/>
            <person name="Boore J.L."/>
            <person name="Grigoriev I.V."/>
            <person name="Lindberg D.R."/>
            <person name="Seaver E.C."/>
            <person name="Weisblat D.A."/>
            <person name="Putnam N.H."/>
            <person name="Rokhsar D.S."/>
        </authorList>
    </citation>
    <scope>NUCLEOTIDE SEQUENCE</scope>
    <source>
        <strain evidence="3 5">I ESC-2004</strain>
    </source>
</reference>
<evidence type="ECO:0000313" key="5">
    <source>
        <dbReference type="Proteomes" id="UP000014760"/>
    </source>
</evidence>
<name>R7UEM9_CAPTE</name>
<dbReference type="EnsemblMetazoa" id="CapteT174873">
    <property type="protein sequence ID" value="CapteP174873"/>
    <property type="gene ID" value="CapteG174873"/>
</dbReference>
<evidence type="ECO:0000259" key="2">
    <source>
        <dbReference type="PROSITE" id="PS50181"/>
    </source>
</evidence>
<organism evidence="3">
    <name type="scientific">Capitella teleta</name>
    <name type="common">Polychaete worm</name>
    <dbReference type="NCBI Taxonomy" id="283909"/>
    <lineage>
        <taxon>Eukaryota</taxon>
        <taxon>Metazoa</taxon>
        <taxon>Spiralia</taxon>
        <taxon>Lophotrochozoa</taxon>
        <taxon>Annelida</taxon>
        <taxon>Polychaeta</taxon>
        <taxon>Sedentaria</taxon>
        <taxon>Scolecida</taxon>
        <taxon>Capitellidae</taxon>
        <taxon>Capitella</taxon>
    </lineage>
</organism>
<feature type="domain" description="F-box" evidence="2">
    <location>
        <begin position="45"/>
        <end position="85"/>
    </location>
</feature>
<protein>
    <recommendedName>
        <fullName evidence="2">F-box domain-containing protein</fullName>
    </recommendedName>
</protein>
<accession>R7UEM9</accession>
<dbReference type="SMART" id="SM00256">
    <property type="entry name" value="FBOX"/>
    <property type="match status" value="1"/>
</dbReference>
<evidence type="ECO:0000313" key="4">
    <source>
        <dbReference type="EnsemblMetazoa" id="CapteP174873"/>
    </source>
</evidence>
<dbReference type="EMBL" id="AMQN01007975">
    <property type="status" value="NOT_ANNOTATED_CDS"/>
    <property type="molecule type" value="Genomic_DNA"/>
</dbReference>
<dbReference type="STRING" id="283909.R7UEM9"/>
<gene>
    <name evidence="3" type="ORF">CAPTEDRAFT_174873</name>
</gene>
<dbReference type="PANTHER" id="PTHR20872:SF1">
    <property type="entry name" value="F-BOX DOMAIN-CONTAINING PROTEIN"/>
    <property type="match status" value="1"/>
</dbReference>
<evidence type="ECO:0000256" key="1">
    <source>
        <dbReference type="SAM" id="MobiDB-lite"/>
    </source>
</evidence>
<dbReference type="HOGENOM" id="CLU_020377_0_0_1"/>
<dbReference type="InterPro" id="IPR036047">
    <property type="entry name" value="F-box-like_dom_sf"/>
</dbReference>
<dbReference type="PANTHER" id="PTHR20872">
    <property type="match status" value="1"/>
</dbReference>
<feature type="region of interest" description="Disordered" evidence="1">
    <location>
        <begin position="1"/>
        <end position="32"/>
    </location>
</feature>
<dbReference type="SUPFAM" id="SSF81383">
    <property type="entry name" value="F-box domain"/>
    <property type="match status" value="1"/>
</dbReference>
<dbReference type="Pfam" id="PF00646">
    <property type="entry name" value="F-box"/>
    <property type="match status" value="1"/>
</dbReference>